<sequence>MSSGFLCFCPNAVIKAAQYVRPKNTFSCKHYTCKNRNSWFYGNELYIKRRKVVEQQRTTSHVSKLPFRQTWKAVSAQHTEDGECSVLIIGSGVTGSTAAFQLAESGIDVLVAEKNEQVGGNIISRKEQGFIWEEGPNTFQPTPDILVMIEKLGLVDKLVLADAKLPRYVFYQDKLHKIPSSPFEACQFSLLSTRGKLRAFLGAIGFAPMNLKKKEETVRDFVTRHLGEEVYERLVDPFISGVYAGDPSKLSMKAAFKRVQALEEKGVTQSLIEGAIIRMFETKNSKGKKETKGSLKVPRGSLGSFKDGLQMYPQSVQSKLSNKVKTGWKLIRLEKSGNGSSHQSCEDYFAVFQIPNGITKVIRTKALIFTSPAYITASLLRPFIPNASDLLEQIYYPCVVSVSLAYPSSSFRFPLSGFGHLIPRSTKIRTLGTIWSSSLFPYRVPEGYHLLSSYIGGAQDTDIASLSEDQVVKQVDSDIRKILLRQDAALPKVLGVRHWNKAIPQYELGHLSRMETIQSQVSETLPGVFLGGNYVSGISFGDCVSFGMQLADQASYYIKENTELLSSTVV</sequence>
<keyword evidence="12 15" id="KW-0350">Heme biosynthesis</keyword>
<keyword evidence="7 15" id="KW-0285">Flavoprotein</keyword>
<dbReference type="Gene3D" id="1.10.3110.10">
    <property type="entry name" value="protoporphyrinogen ix oxidase, domain 3"/>
    <property type="match status" value="1"/>
</dbReference>
<gene>
    <name evidence="17" type="ORF">Gasu_09770</name>
</gene>
<keyword evidence="10" id="KW-0809">Transit peptide</keyword>
<evidence type="ECO:0000256" key="2">
    <source>
        <dbReference type="ARBA" id="ARBA00004229"/>
    </source>
</evidence>
<dbReference type="eggNOG" id="KOG1276">
    <property type="taxonomic scope" value="Eukaryota"/>
</dbReference>
<evidence type="ECO:0000256" key="10">
    <source>
        <dbReference type="ARBA" id="ARBA00022946"/>
    </source>
</evidence>
<dbReference type="Pfam" id="PF01593">
    <property type="entry name" value="Amino_oxidase"/>
    <property type="match status" value="1"/>
</dbReference>
<dbReference type="GeneID" id="17090521"/>
<evidence type="ECO:0000313" key="17">
    <source>
        <dbReference type="EMBL" id="EME31910.1"/>
    </source>
</evidence>
<dbReference type="InterPro" id="IPR004572">
    <property type="entry name" value="Protoporphyrinogen_oxidase"/>
</dbReference>
<comment type="cofactor">
    <cofactor evidence="15">
        <name>FAD</name>
        <dbReference type="ChEBI" id="CHEBI:57692"/>
    </cofactor>
    <text evidence="15">Binds 1 FAD per subunit.</text>
</comment>
<dbReference type="OrthoDB" id="419752at2759"/>
<evidence type="ECO:0000256" key="6">
    <source>
        <dbReference type="ARBA" id="ARBA00022528"/>
    </source>
</evidence>
<comment type="similarity">
    <text evidence="4 15">Belongs to the protoporphyrinogen/coproporphyrinogen oxidase family. Protoporphyrinogen oxidase subfamily.</text>
</comment>
<evidence type="ECO:0000256" key="11">
    <source>
        <dbReference type="ARBA" id="ARBA00023002"/>
    </source>
</evidence>
<name>M2X604_GALSU</name>
<dbReference type="Gramene" id="EME31910">
    <property type="protein sequence ID" value="EME31910"/>
    <property type="gene ID" value="Gasu_09770"/>
</dbReference>
<protein>
    <recommendedName>
        <fullName evidence="5 15">Protoporphyrinogen oxidase</fullName>
        <ecNumber evidence="5 15">1.3.3.4</ecNumber>
    </recommendedName>
</protein>
<evidence type="ECO:0000256" key="8">
    <source>
        <dbReference type="ARBA" id="ARBA00022640"/>
    </source>
</evidence>
<dbReference type="Gene3D" id="3.90.660.20">
    <property type="entry name" value="Protoporphyrinogen oxidase, mitochondrial, domain 2"/>
    <property type="match status" value="1"/>
</dbReference>
<evidence type="ECO:0000256" key="15">
    <source>
        <dbReference type="RuleBase" id="RU367069"/>
    </source>
</evidence>
<dbReference type="KEGG" id="gsl:Gasu_09770"/>
<evidence type="ECO:0000259" key="16">
    <source>
        <dbReference type="Pfam" id="PF01593"/>
    </source>
</evidence>
<dbReference type="Proteomes" id="UP000030680">
    <property type="component" value="Unassembled WGS sequence"/>
</dbReference>
<dbReference type="GO" id="GO:0009507">
    <property type="term" value="C:chloroplast"/>
    <property type="evidence" value="ECO:0007669"/>
    <property type="project" value="UniProtKB-SubCell"/>
</dbReference>
<dbReference type="SUPFAM" id="SSF54373">
    <property type="entry name" value="FAD-linked reductases, C-terminal domain"/>
    <property type="match status" value="1"/>
</dbReference>
<dbReference type="GO" id="GO:0005743">
    <property type="term" value="C:mitochondrial inner membrane"/>
    <property type="evidence" value="ECO:0007669"/>
    <property type="project" value="UniProtKB-SubCell"/>
</dbReference>
<dbReference type="InterPro" id="IPR036188">
    <property type="entry name" value="FAD/NAD-bd_sf"/>
</dbReference>
<keyword evidence="18" id="KW-1185">Reference proteome</keyword>
<keyword evidence="8" id="KW-0934">Plastid</keyword>
<reference evidence="18" key="1">
    <citation type="journal article" date="2013" name="Science">
        <title>Gene transfer from bacteria and archaea facilitated evolution of an extremophilic eukaryote.</title>
        <authorList>
            <person name="Schonknecht G."/>
            <person name="Chen W.H."/>
            <person name="Ternes C.M."/>
            <person name="Barbier G.G."/>
            <person name="Shrestha R.P."/>
            <person name="Stanke M."/>
            <person name="Brautigam A."/>
            <person name="Baker B.J."/>
            <person name="Banfield J.F."/>
            <person name="Garavito R.M."/>
            <person name="Carr K."/>
            <person name="Wilkerson C."/>
            <person name="Rensing S.A."/>
            <person name="Gagneul D."/>
            <person name="Dickenson N.E."/>
            <person name="Oesterhelt C."/>
            <person name="Lercher M.J."/>
            <person name="Weber A.P."/>
        </authorList>
    </citation>
    <scope>NUCLEOTIDE SEQUENCE [LARGE SCALE GENOMIC DNA]</scope>
    <source>
        <strain evidence="18">074W</strain>
    </source>
</reference>
<dbReference type="OMA" id="WFDQWFG"/>
<comment type="pathway">
    <text evidence="3 15">Porphyrin-containing compound metabolism; protoporphyrin-IX biosynthesis; protoporphyrin-IX from protoporphyrinogen-IX: step 1/1.</text>
</comment>
<evidence type="ECO:0000256" key="9">
    <source>
        <dbReference type="ARBA" id="ARBA00022827"/>
    </source>
</evidence>
<dbReference type="NCBIfam" id="TIGR00562">
    <property type="entry name" value="proto_IX_ox"/>
    <property type="match status" value="1"/>
</dbReference>
<dbReference type="SUPFAM" id="SSF51905">
    <property type="entry name" value="FAD/NAD(P)-binding domain"/>
    <property type="match status" value="1"/>
</dbReference>
<dbReference type="PANTHER" id="PTHR42923:SF3">
    <property type="entry name" value="PROTOPORPHYRINOGEN OXIDASE"/>
    <property type="match status" value="1"/>
</dbReference>
<dbReference type="EC" id="1.3.3.4" evidence="5 15"/>
<dbReference type="GO" id="GO:0004729">
    <property type="term" value="F:oxygen-dependent protoporphyrinogen oxidase activity"/>
    <property type="evidence" value="ECO:0007669"/>
    <property type="project" value="UniProtKB-UniRule"/>
</dbReference>
<evidence type="ECO:0000256" key="1">
    <source>
        <dbReference type="ARBA" id="ARBA00002600"/>
    </source>
</evidence>
<keyword evidence="6" id="KW-0150">Chloroplast</keyword>
<feature type="domain" description="Amine oxidase" evidence="16">
    <location>
        <begin position="97"/>
        <end position="552"/>
    </location>
</feature>
<dbReference type="RefSeq" id="XP_005708430.1">
    <property type="nucleotide sequence ID" value="XM_005708373.1"/>
</dbReference>
<dbReference type="EMBL" id="KB454489">
    <property type="protein sequence ID" value="EME31910.1"/>
    <property type="molecule type" value="Genomic_DNA"/>
</dbReference>
<dbReference type="InterPro" id="IPR050464">
    <property type="entry name" value="Zeta_carotene_desat/Oxidored"/>
</dbReference>
<dbReference type="Gene3D" id="3.50.50.60">
    <property type="entry name" value="FAD/NAD(P)-binding domain"/>
    <property type="match status" value="1"/>
</dbReference>
<dbReference type="InterPro" id="IPR002937">
    <property type="entry name" value="Amino_oxidase"/>
</dbReference>
<organism evidence="17 18">
    <name type="scientific">Galdieria sulphuraria</name>
    <name type="common">Red alga</name>
    <dbReference type="NCBI Taxonomy" id="130081"/>
    <lineage>
        <taxon>Eukaryota</taxon>
        <taxon>Rhodophyta</taxon>
        <taxon>Bangiophyceae</taxon>
        <taxon>Galdieriales</taxon>
        <taxon>Galdieriaceae</taxon>
        <taxon>Galdieria</taxon>
    </lineage>
</organism>
<evidence type="ECO:0000256" key="3">
    <source>
        <dbReference type="ARBA" id="ARBA00005073"/>
    </source>
</evidence>
<comment type="function">
    <text evidence="1 15">Catalyzes the 6-electron oxidation of protoporphyrinogen-IX to form protoporphyrin-IX.</text>
</comment>
<evidence type="ECO:0000256" key="12">
    <source>
        <dbReference type="ARBA" id="ARBA00023133"/>
    </source>
</evidence>
<dbReference type="STRING" id="130081.M2X604"/>
<keyword evidence="13 15" id="KW-0627">Porphyrin biosynthesis</keyword>
<evidence type="ECO:0000256" key="4">
    <source>
        <dbReference type="ARBA" id="ARBA00010551"/>
    </source>
</evidence>
<dbReference type="AlphaFoldDB" id="M2X604"/>
<dbReference type="PANTHER" id="PTHR42923">
    <property type="entry name" value="PROTOPORPHYRINOGEN OXIDASE"/>
    <property type="match status" value="1"/>
</dbReference>
<evidence type="ECO:0000256" key="5">
    <source>
        <dbReference type="ARBA" id="ARBA00012867"/>
    </source>
</evidence>
<comment type="catalytic activity">
    <reaction evidence="14 15">
        <text>protoporphyrinogen IX + 3 O2 = protoporphyrin IX + 3 H2O2</text>
        <dbReference type="Rhea" id="RHEA:25576"/>
        <dbReference type="ChEBI" id="CHEBI:15379"/>
        <dbReference type="ChEBI" id="CHEBI:16240"/>
        <dbReference type="ChEBI" id="CHEBI:57306"/>
        <dbReference type="ChEBI" id="CHEBI:57307"/>
        <dbReference type="EC" id="1.3.3.4"/>
    </reaction>
</comment>
<proteinExistence type="inferred from homology"/>
<keyword evidence="11 15" id="KW-0560">Oxidoreductase</keyword>
<evidence type="ECO:0000313" key="18">
    <source>
        <dbReference type="Proteomes" id="UP000030680"/>
    </source>
</evidence>
<evidence type="ECO:0000256" key="7">
    <source>
        <dbReference type="ARBA" id="ARBA00022630"/>
    </source>
</evidence>
<evidence type="ECO:0000256" key="13">
    <source>
        <dbReference type="ARBA" id="ARBA00023244"/>
    </source>
</evidence>
<evidence type="ECO:0000256" key="14">
    <source>
        <dbReference type="ARBA" id="ARBA00047554"/>
    </source>
</evidence>
<accession>M2X604</accession>
<dbReference type="GO" id="GO:0006782">
    <property type="term" value="P:protoporphyrinogen IX biosynthetic process"/>
    <property type="evidence" value="ECO:0007669"/>
    <property type="project" value="UniProtKB-UniRule"/>
</dbReference>
<keyword evidence="9 15" id="KW-0274">FAD</keyword>
<comment type="subcellular location">
    <subcellularLocation>
        <location evidence="15">Mitochondrion inner membrane</location>
    </subcellularLocation>
    <subcellularLocation>
        <location evidence="2">Plastid</location>
        <location evidence="2">Chloroplast</location>
    </subcellularLocation>
</comment>
<dbReference type="UniPathway" id="UPA00251">
    <property type="reaction ID" value="UER00324"/>
</dbReference>
<dbReference type="FunFam" id="1.10.3110.10:FF:000002">
    <property type="entry name" value="Protoporphyrinogen oxidase"/>
    <property type="match status" value="1"/>
</dbReference>